<dbReference type="SUPFAM" id="SSF51604">
    <property type="entry name" value="Enolase C-terminal domain-like"/>
    <property type="match status" value="1"/>
</dbReference>
<evidence type="ECO:0000256" key="4">
    <source>
        <dbReference type="ARBA" id="ARBA00023235"/>
    </source>
</evidence>
<comment type="cofactor">
    <cofactor evidence="6 7">
        <name>Mg(2+)</name>
        <dbReference type="ChEBI" id="CHEBI:18420"/>
    </cofactor>
    <text evidence="6 7">Binds 1 Mg(2+) ion per subunit.</text>
</comment>
<evidence type="ECO:0000256" key="6">
    <source>
        <dbReference type="PIRSR" id="PIRSR634603-3"/>
    </source>
</evidence>
<feature type="binding site" evidence="6">
    <location>
        <position position="244"/>
    </location>
    <ligand>
        <name>Mg(2+)</name>
        <dbReference type="ChEBI" id="CHEBI:18420"/>
    </ligand>
</feature>
<feature type="binding site" evidence="6">
    <location>
        <position position="219"/>
    </location>
    <ligand>
        <name>Mg(2+)</name>
        <dbReference type="ChEBI" id="CHEBI:18420"/>
    </ligand>
</feature>
<dbReference type="InterPro" id="IPR029065">
    <property type="entry name" value="Enolase_C-like"/>
</dbReference>
<dbReference type="FunFam" id="3.30.390.10:FF:000009">
    <property type="entry name" value="Hydrophobic dipeptide epimerase"/>
    <property type="match status" value="1"/>
</dbReference>
<reference evidence="9 10" key="1">
    <citation type="submission" date="2020-04" db="EMBL/GenBank/DDBJ databases">
        <authorList>
            <person name="Pajer P."/>
            <person name="Broz P."/>
        </authorList>
    </citation>
    <scope>NUCLEOTIDE SEQUENCE [LARGE SCALE GENOMIC DNA]</scope>
    <source>
        <strain evidence="10">NRL-ATB46093</strain>
    </source>
</reference>
<dbReference type="InterPro" id="IPR013341">
    <property type="entry name" value="Mandelate_racemase_N_dom"/>
</dbReference>
<proteinExistence type="inferred from homology"/>
<feature type="domain" description="Mandelate racemase/muconate lactonizing enzyme C-terminal" evidence="8">
    <location>
        <begin position="142"/>
        <end position="240"/>
    </location>
</feature>
<dbReference type="EMBL" id="CP051177">
    <property type="protein sequence ID" value="QKX49585.1"/>
    <property type="molecule type" value="Genomic_DNA"/>
</dbReference>
<evidence type="ECO:0000259" key="8">
    <source>
        <dbReference type="SMART" id="SM00922"/>
    </source>
</evidence>
<evidence type="ECO:0000313" key="9">
    <source>
        <dbReference type="EMBL" id="QKX49585.1"/>
    </source>
</evidence>
<feature type="binding site" evidence="6">
    <location>
        <position position="192"/>
    </location>
    <ligand>
        <name>Mg(2+)</name>
        <dbReference type="ChEBI" id="CHEBI:18420"/>
    </ligand>
</feature>
<dbReference type="Gene3D" id="3.20.20.120">
    <property type="entry name" value="Enolase-like C-terminal domain"/>
    <property type="match status" value="1"/>
</dbReference>
<accession>A0A7H8Q7T0</accession>
<gene>
    <name evidence="9" type="ORF">HF394_02765</name>
</gene>
<dbReference type="InterPro" id="IPR013342">
    <property type="entry name" value="Mandelate_racemase_C"/>
</dbReference>
<sequence>MKIVKAEIYRVEFPLKEPFIISYATYPNMPAVIVKLETDTGIFGYGEAVPDEHVTGEQVSGTYEILKNVLVPEILGQNPFDIEGIHHLMNAAIARNPAAKAAIDIACYDLMGKAAGQPVYNLIGGQAHKDLQYPKVLSIEAPEIMAEKAKRAMDQGFSSLKLKVGGSDSATDIARIYAVREAVGSAMPIRIDVNQGWKTVGHAVQTINQLADAHLTWIEQPIRMGDIRGLADVRRKTSTPIMADESVQTMEDVLEIIRLEAADYINIKLMKCGGIFPAIQMAKAAEAAGIIAQIGSMVESSVGSAAGYHAVMARRNIQSAELTGPLLFSEEIGNLDYQLPYVKLSGEPGLGIRVDESQLQKLTVASCIVEGEERTDGQ</sequence>
<keyword evidence="4 7" id="KW-0413">Isomerase</keyword>
<dbReference type="SFLD" id="SFLDF00009">
    <property type="entry name" value="o-succinylbenzoate_synthase"/>
    <property type="match status" value="1"/>
</dbReference>
<dbReference type="SMART" id="SM00922">
    <property type="entry name" value="MR_MLE"/>
    <property type="match status" value="1"/>
</dbReference>
<evidence type="ECO:0000313" key="10">
    <source>
        <dbReference type="Proteomes" id="UP000509222"/>
    </source>
</evidence>
<keyword evidence="10" id="KW-1185">Reference proteome</keyword>
<dbReference type="CDD" id="cd03319">
    <property type="entry name" value="L-Ala-DL-Glu_epimerase"/>
    <property type="match status" value="1"/>
</dbReference>
<reference evidence="10" key="2">
    <citation type="submission" date="2020-06" db="EMBL/GenBank/DDBJ databases">
        <title>Isolation of Planomicrobium glaciei.</title>
        <authorList>
            <person name="Malisova L."/>
            <person name="Safrankova R."/>
            <person name="Jakubu V."/>
            <person name="Spanelova P."/>
        </authorList>
    </citation>
    <scope>NUCLEOTIDE SEQUENCE [LARGE SCALE GENOMIC DNA]</scope>
    <source>
        <strain evidence="10">NRL-ATB46093</strain>
    </source>
</reference>
<dbReference type="RefSeq" id="WP_036809864.1">
    <property type="nucleotide sequence ID" value="NZ_CP051177.1"/>
</dbReference>
<dbReference type="Pfam" id="PF13378">
    <property type="entry name" value="MR_MLE_C"/>
    <property type="match status" value="1"/>
</dbReference>
<protein>
    <recommendedName>
        <fullName evidence="7">Dipeptide epimerase</fullName>
        <ecNumber evidence="7">5.1.1.-</ecNumber>
    </recommendedName>
</protein>
<dbReference type="SFLD" id="SFLDS00001">
    <property type="entry name" value="Enolase"/>
    <property type="match status" value="1"/>
</dbReference>
<feature type="active site" description="Proton acceptor; specific for (R)-substrate epimerization" evidence="5">
    <location>
        <position position="163"/>
    </location>
</feature>
<evidence type="ECO:0000256" key="3">
    <source>
        <dbReference type="ARBA" id="ARBA00022842"/>
    </source>
</evidence>
<feature type="active site" description="Proton acceptor; specific for (S)-substrate epimerization" evidence="5">
    <location>
        <position position="268"/>
    </location>
</feature>
<keyword evidence="2 6" id="KW-0479">Metal-binding</keyword>
<dbReference type="InterPro" id="IPR034603">
    <property type="entry name" value="Dipeptide_epimerase"/>
</dbReference>
<dbReference type="SFLD" id="SFLDG00180">
    <property type="entry name" value="muconate_cycloisomerase"/>
    <property type="match status" value="1"/>
</dbReference>
<name>A0A7H8Q7T0_9BACL</name>
<evidence type="ECO:0000256" key="5">
    <source>
        <dbReference type="PIRSR" id="PIRSR634603-1"/>
    </source>
</evidence>
<dbReference type="GO" id="GO:0016855">
    <property type="term" value="F:racemase and epimerase activity, acting on amino acids and derivatives"/>
    <property type="evidence" value="ECO:0007669"/>
    <property type="project" value="UniProtKB-UniRule"/>
</dbReference>
<evidence type="ECO:0000256" key="1">
    <source>
        <dbReference type="ARBA" id="ARBA00008031"/>
    </source>
</evidence>
<dbReference type="PANTHER" id="PTHR48073">
    <property type="entry name" value="O-SUCCINYLBENZOATE SYNTHASE-RELATED"/>
    <property type="match status" value="1"/>
</dbReference>
<keyword evidence="3 6" id="KW-0460">Magnesium</keyword>
<dbReference type="EC" id="5.1.1.-" evidence="7"/>
<dbReference type="PANTHER" id="PTHR48073:SF2">
    <property type="entry name" value="O-SUCCINYLBENZOATE SYNTHASE"/>
    <property type="match status" value="1"/>
</dbReference>
<dbReference type="Proteomes" id="UP000509222">
    <property type="component" value="Chromosome"/>
</dbReference>
<dbReference type="AlphaFoldDB" id="A0A7H8Q7T0"/>
<dbReference type="InterPro" id="IPR029017">
    <property type="entry name" value="Enolase-like_N"/>
</dbReference>
<dbReference type="InterPro" id="IPR036849">
    <property type="entry name" value="Enolase-like_C_sf"/>
</dbReference>
<comment type="similarity">
    <text evidence="1 7">Belongs to the mandelate racemase/muconate lactonizing enzyme family.</text>
</comment>
<evidence type="ECO:0000256" key="2">
    <source>
        <dbReference type="ARBA" id="ARBA00022723"/>
    </source>
</evidence>
<dbReference type="Pfam" id="PF02746">
    <property type="entry name" value="MR_MLE_N"/>
    <property type="match status" value="1"/>
</dbReference>
<evidence type="ECO:0000256" key="7">
    <source>
        <dbReference type="RuleBase" id="RU366006"/>
    </source>
</evidence>
<dbReference type="GO" id="GO:0000287">
    <property type="term" value="F:magnesium ion binding"/>
    <property type="evidence" value="ECO:0007669"/>
    <property type="project" value="UniProtKB-ARBA"/>
</dbReference>
<organism evidence="9 10">
    <name type="scientific">Planococcus glaciei</name>
    <dbReference type="NCBI Taxonomy" id="459472"/>
    <lineage>
        <taxon>Bacteria</taxon>
        <taxon>Bacillati</taxon>
        <taxon>Bacillota</taxon>
        <taxon>Bacilli</taxon>
        <taxon>Bacillales</taxon>
        <taxon>Caryophanaceae</taxon>
        <taxon>Planococcus</taxon>
    </lineage>
</organism>
<dbReference type="Gene3D" id="3.30.390.10">
    <property type="entry name" value="Enolase-like, N-terminal domain"/>
    <property type="match status" value="1"/>
</dbReference>
<dbReference type="GO" id="GO:0006518">
    <property type="term" value="P:peptide metabolic process"/>
    <property type="evidence" value="ECO:0007669"/>
    <property type="project" value="UniProtKB-ARBA"/>
</dbReference>
<dbReference type="SUPFAM" id="SSF54826">
    <property type="entry name" value="Enolase N-terminal domain-like"/>
    <property type="match status" value="1"/>
</dbReference>